<gene>
    <name evidence="11" type="ORF">HNR15_000813</name>
</gene>
<dbReference type="NCBIfam" id="NF001299">
    <property type="entry name" value="PRK00241.1"/>
    <property type="match status" value="1"/>
</dbReference>
<dbReference type="SUPFAM" id="SSF55811">
    <property type="entry name" value="Nudix"/>
    <property type="match status" value="1"/>
</dbReference>
<evidence type="ECO:0000256" key="1">
    <source>
        <dbReference type="ARBA" id="ARBA00001946"/>
    </source>
</evidence>
<dbReference type="GO" id="GO:0046872">
    <property type="term" value="F:metal ion binding"/>
    <property type="evidence" value="ECO:0007669"/>
    <property type="project" value="UniProtKB-KW"/>
</dbReference>
<protein>
    <recommendedName>
        <fullName evidence="4">NAD(+) diphosphatase</fullName>
        <ecNumber evidence="4">3.6.1.22</ecNumber>
    </recommendedName>
</protein>
<dbReference type="EC" id="3.6.1.22" evidence="4"/>
<comment type="similarity">
    <text evidence="3">Belongs to the Nudix hydrolase family. NudC subfamily.</text>
</comment>
<dbReference type="Gene3D" id="3.90.79.10">
    <property type="entry name" value="Nucleoside Triphosphate Pyrophosphohydrolase"/>
    <property type="match status" value="1"/>
</dbReference>
<proteinExistence type="inferred from homology"/>
<dbReference type="PANTHER" id="PTHR42904:SF6">
    <property type="entry name" value="NAD-CAPPED RNA HYDROLASE NUDT12"/>
    <property type="match status" value="1"/>
</dbReference>
<organism evidence="11 12">
    <name type="scientific">Allobranchiibius huperziae</name>
    <dbReference type="NCBI Taxonomy" id="1874116"/>
    <lineage>
        <taxon>Bacteria</taxon>
        <taxon>Bacillati</taxon>
        <taxon>Actinomycetota</taxon>
        <taxon>Actinomycetes</taxon>
        <taxon>Micrococcales</taxon>
        <taxon>Dermacoccaceae</taxon>
        <taxon>Allobranchiibius</taxon>
    </lineage>
</organism>
<feature type="domain" description="Nudix hydrolase" evidence="10">
    <location>
        <begin position="157"/>
        <end position="283"/>
    </location>
</feature>
<keyword evidence="8" id="KW-0520">NAD</keyword>
<comment type="catalytic activity">
    <reaction evidence="9">
        <text>a 5'-end NAD(+)-phospho-ribonucleoside in mRNA + H2O = a 5'-end phospho-adenosine-phospho-ribonucleoside in mRNA + beta-nicotinamide D-ribonucleotide + 2 H(+)</text>
        <dbReference type="Rhea" id="RHEA:60876"/>
        <dbReference type="Rhea" id="RHEA-COMP:15698"/>
        <dbReference type="Rhea" id="RHEA-COMP:15719"/>
        <dbReference type="ChEBI" id="CHEBI:14649"/>
        <dbReference type="ChEBI" id="CHEBI:15377"/>
        <dbReference type="ChEBI" id="CHEBI:15378"/>
        <dbReference type="ChEBI" id="CHEBI:144029"/>
        <dbReference type="ChEBI" id="CHEBI:144051"/>
    </reaction>
    <physiologicalReaction direction="left-to-right" evidence="9">
        <dbReference type="Rhea" id="RHEA:60877"/>
    </physiologicalReaction>
</comment>
<evidence type="ECO:0000256" key="7">
    <source>
        <dbReference type="ARBA" id="ARBA00022842"/>
    </source>
</evidence>
<keyword evidence="6 11" id="KW-0378">Hydrolase</keyword>
<dbReference type="InterPro" id="IPR015376">
    <property type="entry name" value="Znr_NADH_PPase"/>
</dbReference>
<dbReference type="Pfam" id="PF00293">
    <property type="entry name" value="NUDIX"/>
    <property type="match status" value="1"/>
</dbReference>
<evidence type="ECO:0000256" key="8">
    <source>
        <dbReference type="ARBA" id="ARBA00023027"/>
    </source>
</evidence>
<comment type="caution">
    <text evidence="11">The sequence shown here is derived from an EMBL/GenBank/DDBJ whole genome shotgun (WGS) entry which is preliminary data.</text>
</comment>
<dbReference type="InterPro" id="IPR049734">
    <property type="entry name" value="NudC-like_C"/>
</dbReference>
<keyword evidence="12" id="KW-1185">Reference proteome</keyword>
<evidence type="ECO:0000256" key="3">
    <source>
        <dbReference type="ARBA" id="ARBA00009595"/>
    </source>
</evidence>
<dbReference type="PANTHER" id="PTHR42904">
    <property type="entry name" value="NUDIX HYDROLASE, NUDC SUBFAMILY"/>
    <property type="match status" value="1"/>
</dbReference>
<dbReference type="InterPro" id="IPR015797">
    <property type="entry name" value="NUDIX_hydrolase-like_dom_sf"/>
</dbReference>
<accession>A0A853DGK8</accession>
<evidence type="ECO:0000256" key="2">
    <source>
        <dbReference type="ARBA" id="ARBA00001947"/>
    </source>
</evidence>
<dbReference type="Proteomes" id="UP000571817">
    <property type="component" value="Unassembled WGS sequence"/>
</dbReference>
<dbReference type="RefSeq" id="WP_179479344.1">
    <property type="nucleotide sequence ID" value="NZ_JACCFW010000001.1"/>
</dbReference>
<comment type="cofactor">
    <cofactor evidence="1">
        <name>Mg(2+)</name>
        <dbReference type="ChEBI" id="CHEBI:18420"/>
    </cofactor>
</comment>
<evidence type="ECO:0000256" key="6">
    <source>
        <dbReference type="ARBA" id="ARBA00022801"/>
    </source>
</evidence>
<dbReference type="AlphaFoldDB" id="A0A853DGK8"/>
<evidence type="ECO:0000256" key="9">
    <source>
        <dbReference type="ARBA" id="ARBA00023679"/>
    </source>
</evidence>
<dbReference type="InterPro" id="IPR000086">
    <property type="entry name" value="NUDIX_hydrolase_dom"/>
</dbReference>
<dbReference type="PROSITE" id="PS51462">
    <property type="entry name" value="NUDIX"/>
    <property type="match status" value="1"/>
</dbReference>
<keyword evidence="7" id="KW-0460">Magnesium</keyword>
<evidence type="ECO:0000259" key="10">
    <source>
        <dbReference type="PROSITE" id="PS51462"/>
    </source>
</evidence>
<dbReference type="GO" id="GO:0005829">
    <property type="term" value="C:cytosol"/>
    <property type="evidence" value="ECO:0007669"/>
    <property type="project" value="TreeGrafter"/>
</dbReference>
<dbReference type="GO" id="GO:0019677">
    <property type="term" value="P:NAD+ catabolic process"/>
    <property type="evidence" value="ECO:0007669"/>
    <property type="project" value="TreeGrafter"/>
</dbReference>
<dbReference type="Gene3D" id="3.90.79.20">
    <property type="match status" value="1"/>
</dbReference>
<dbReference type="EMBL" id="JACCFW010000001">
    <property type="protein sequence ID" value="NYJ73850.1"/>
    <property type="molecule type" value="Genomic_DNA"/>
</dbReference>
<name>A0A853DGK8_9MICO</name>
<dbReference type="GO" id="GO:0006742">
    <property type="term" value="P:NADP+ catabolic process"/>
    <property type="evidence" value="ECO:0007669"/>
    <property type="project" value="TreeGrafter"/>
</dbReference>
<dbReference type="GO" id="GO:0035529">
    <property type="term" value="F:NADH pyrophosphatase activity"/>
    <property type="evidence" value="ECO:0007669"/>
    <property type="project" value="TreeGrafter"/>
</dbReference>
<dbReference type="CDD" id="cd03429">
    <property type="entry name" value="NUDIX_NADH_pyrophosphatase_Nudt13"/>
    <property type="match status" value="1"/>
</dbReference>
<evidence type="ECO:0000256" key="4">
    <source>
        <dbReference type="ARBA" id="ARBA00012381"/>
    </source>
</evidence>
<reference evidence="11 12" key="1">
    <citation type="submission" date="2020-07" db="EMBL/GenBank/DDBJ databases">
        <title>Sequencing the genomes of 1000 actinobacteria strains.</title>
        <authorList>
            <person name="Klenk H.-P."/>
        </authorList>
    </citation>
    <scope>NUCLEOTIDE SEQUENCE [LARGE SCALE GENOMIC DNA]</scope>
    <source>
        <strain evidence="11 12">DSM 29531</strain>
    </source>
</reference>
<keyword evidence="5" id="KW-0479">Metal-binding</keyword>
<dbReference type="InterPro" id="IPR050241">
    <property type="entry name" value="NAD-cap_RNA_hydrolase_NudC"/>
</dbReference>
<comment type="cofactor">
    <cofactor evidence="2">
        <name>Zn(2+)</name>
        <dbReference type="ChEBI" id="CHEBI:29105"/>
    </cofactor>
</comment>
<dbReference type="PROSITE" id="PS00893">
    <property type="entry name" value="NUDIX_BOX"/>
    <property type="match status" value="1"/>
</dbReference>
<dbReference type="InterPro" id="IPR020084">
    <property type="entry name" value="NUDIX_hydrolase_CS"/>
</dbReference>
<evidence type="ECO:0000313" key="12">
    <source>
        <dbReference type="Proteomes" id="UP000571817"/>
    </source>
</evidence>
<evidence type="ECO:0000313" key="11">
    <source>
        <dbReference type="EMBL" id="NYJ73850.1"/>
    </source>
</evidence>
<dbReference type="Pfam" id="PF09297">
    <property type="entry name" value="Zn_ribbon_NUD"/>
    <property type="match status" value="1"/>
</dbReference>
<sequence>MPATPTSLSDLVLSRTTLDRAAHRRHDPGLLGRLLTSPQTRVLDLYGDRARVRDGGLVLRAPEAGDLDRPAVFLGVADGAEVVAVDRIDDEAPQDAATMRSVGLDLDTHDVGILTTGLGIVNWQRTQGFCPRCGARAEVSESGWGRRCTREGTEQYPRTDAAVIMSVIDDDDRLLLARGTRFGGTTNRMSVLAGFVEPGESLEHAVAREVEEEVGVSVSQVDFRGDQPWPFPASLMVGFAARATSTELVLQDEEIAEARWFSRVELAAALGDGSLGVPPSLSIARHLIEDWYGGPLPEQAGERW</sequence>
<evidence type="ECO:0000256" key="5">
    <source>
        <dbReference type="ARBA" id="ARBA00022723"/>
    </source>
</evidence>